<evidence type="ECO:0000256" key="1">
    <source>
        <dbReference type="SAM" id="Coils"/>
    </source>
</evidence>
<feature type="domain" description="HTH merR-type" evidence="2">
    <location>
        <begin position="13"/>
        <end position="83"/>
    </location>
</feature>
<evidence type="ECO:0000313" key="3">
    <source>
        <dbReference type="EMBL" id="MFC4307156.1"/>
    </source>
</evidence>
<dbReference type="SMART" id="SM00871">
    <property type="entry name" value="AraC_E_bind"/>
    <property type="match status" value="1"/>
</dbReference>
<reference evidence="4" key="1">
    <citation type="journal article" date="2019" name="Int. J. Syst. Evol. Microbiol.">
        <title>The Global Catalogue of Microorganisms (GCM) 10K type strain sequencing project: providing services to taxonomists for standard genome sequencing and annotation.</title>
        <authorList>
            <consortium name="The Broad Institute Genomics Platform"/>
            <consortium name="The Broad Institute Genome Sequencing Center for Infectious Disease"/>
            <person name="Wu L."/>
            <person name="Ma J."/>
        </authorList>
    </citation>
    <scope>NUCLEOTIDE SEQUENCE [LARGE SCALE GENOMIC DNA]</scope>
    <source>
        <strain evidence="4">CGMCC 4.1641</strain>
    </source>
</reference>
<dbReference type="InterPro" id="IPR029442">
    <property type="entry name" value="GyrI-like"/>
</dbReference>
<dbReference type="InterPro" id="IPR053182">
    <property type="entry name" value="YobU-like_regulator"/>
</dbReference>
<dbReference type="Proteomes" id="UP001595755">
    <property type="component" value="Unassembled WGS sequence"/>
</dbReference>
<name>A0ABV8SHS1_9BACL</name>
<dbReference type="RefSeq" id="WP_204604582.1">
    <property type="nucleotide sequence ID" value="NZ_JBHSED010000071.1"/>
</dbReference>
<keyword evidence="1" id="KW-0175">Coiled coil</keyword>
<dbReference type="Gene3D" id="3.20.80.10">
    <property type="entry name" value="Regulatory factor, effector binding domain"/>
    <property type="match status" value="1"/>
</dbReference>
<dbReference type="CDD" id="cd01107">
    <property type="entry name" value="HTH_BmrR"/>
    <property type="match status" value="1"/>
</dbReference>
<comment type="caution">
    <text evidence="3">The sequence shown here is derived from an EMBL/GenBank/DDBJ whole genome shotgun (WGS) entry which is preliminary data.</text>
</comment>
<dbReference type="SUPFAM" id="SSF46955">
    <property type="entry name" value="Putative DNA-binding domain"/>
    <property type="match status" value="1"/>
</dbReference>
<dbReference type="PROSITE" id="PS50937">
    <property type="entry name" value="HTH_MERR_2"/>
    <property type="match status" value="1"/>
</dbReference>
<evidence type="ECO:0000259" key="2">
    <source>
        <dbReference type="PROSITE" id="PS50937"/>
    </source>
</evidence>
<dbReference type="SMART" id="SM00422">
    <property type="entry name" value="HTH_MERR"/>
    <property type="match status" value="1"/>
</dbReference>
<keyword evidence="4" id="KW-1185">Reference proteome</keyword>
<organism evidence="3 4">
    <name type="scientific">Cohnella boryungensis</name>
    <dbReference type="NCBI Taxonomy" id="768479"/>
    <lineage>
        <taxon>Bacteria</taxon>
        <taxon>Bacillati</taxon>
        <taxon>Bacillota</taxon>
        <taxon>Bacilli</taxon>
        <taxon>Bacillales</taxon>
        <taxon>Paenibacillaceae</taxon>
        <taxon>Cohnella</taxon>
    </lineage>
</organism>
<dbReference type="InterPro" id="IPR010499">
    <property type="entry name" value="AraC_E-bd"/>
</dbReference>
<proteinExistence type="predicted"/>
<dbReference type="PANTHER" id="PTHR36444:SF2">
    <property type="entry name" value="TRANSCRIPTIONAL REGULATOR PROTEIN YOBU-RELATED"/>
    <property type="match status" value="1"/>
</dbReference>
<dbReference type="InterPro" id="IPR009061">
    <property type="entry name" value="DNA-bd_dom_put_sf"/>
</dbReference>
<feature type="coiled-coil region" evidence="1">
    <location>
        <begin position="86"/>
        <end position="120"/>
    </location>
</feature>
<protein>
    <submittedName>
        <fullName evidence="3">GyrI-like domain-containing protein</fullName>
    </submittedName>
</protein>
<dbReference type="Pfam" id="PF06445">
    <property type="entry name" value="GyrI-like"/>
    <property type="match status" value="1"/>
</dbReference>
<sequence>MNIQITLEGGFNLLTVGLVARLFGVTAKTLRHYDAIGLFSPARVGKDNLYRLYAPDQLPELRRILFLRSMGLGIEAIRELKRDGTMDDADRIKLLLEERANGLQEEIAAREKQLADIQRMVEYMTFNGGIPMEAKVVELNAFTIVGMAWDSKRSEGDIPGMWQRFLSRRHEIEGKLQPAVTYGICLPGENENFVYIASYETSGDSVPEGMTRVVVPAQRYAVFTHKGLADKLGDTYELIYSRWLSSQGLELVKGIDFERYDERFLGPEAERSELEIYIPIA</sequence>
<gene>
    <name evidence="3" type="ORF">ACFO1S_27395</name>
</gene>
<dbReference type="EMBL" id="JBHSED010000071">
    <property type="protein sequence ID" value="MFC4307156.1"/>
    <property type="molecule type" value="Genomic_DNA"/>
</dbReference>
<dbReference type="InterPro" id="IPR000551">
    <property type="entry name" value="MerR-type_HTH_dom"/>
</dbReference>
<dbReference type="Pfam" id="PF13411">
    <property type="entry name" value="MerR_1"/>
    <property type="match status" value="1"/>
</dbReference>
<dbReference type="InterPro" id="IPR011256">
    <property type="entry name" value="Reg_factor_effector_dom_sf"/>
</dbReference>
<dbReference type="PANTHER" id="PTHR36444">
    <property type="entry name" value="TRANSCRIPTIONAL REGULATOR PROTEIN YOBU-RELATED"/>
    <property type="match status" value="1"/>
</dbReference>
<dbReference type="SUPFAM" id="SSF55136">
    <property type="entry name" value="Probable bacterial effector-binding domain"/>
    <property type="match status" value="1"/>
</dbReference>
<evidence type="ECO:0000313" key="4">
    <source>
        <dbReference type="Proteomes" id="UP001595755"/>
    </source>
</evidence>
<dbReference type="Gene3D" id="1.10.1660.10">
    <property type="match status" value="1"/>
</dbReference>
<accession>A0ABV8SHS1</accession>